<protein>
    <recommendedName>
        <fullName evidence="2">Immunoglobulin domain-containing protein</fullName>
    </recommendedName>
</protein>
<evidence type="ECO:0000313" key="3">
    <source>
        <dbReference type="EMBL" id="CAB1452775.1"/>
    </source>
</evidence>
<dbReference type="Proteomes" id="UP001153269">
    <property type="component" value="Unassembled WGS sequence"/>
</dbReference>
<keyword evidence="1" id="KW-0472">Membrane</keyword>
<keyword evidence="1" id="KW-0812">Transmembrane</keyword>
<dbReference type="InterPro" id="IPR013783">
    <property type="entry name" value="Ig-like_fold"/>
</dbReference>
<dbReference type="EMBL" id="CADEAL010004143">
    <property type="protein sequence ID" value="CAB1452775.1"/>
    <property type="molecule type" value="Genomic_DNA"/>
</dbReference>
<dbReference type="SMART" id="SM00409">
    <property type="entry name" value="IG"/>
    <property type="match status" value="1"/>
</dbReference>
<dbReference type="InterPro" id="IPR003599">
    <property type="entry name" value="Ig_sub"/>
</dbReference>
<dbReference type="SUPFAM" id="SSF48726">
    <property type="entry name" value="Immunoglobulin"/>
    <property type="match status" value="1"/>
</dbReference>
<dbReference type="Pfam" id="PF07686">
    <property type="entry name" value="V-set"/>
    <property type="match status" value="1"/>
</dbReference>
<evidence type="ECO:0000259" key="2">
    <source>
        <dbReference type="SMART" id="SM00409"/>
    </source>
</evidence>
<feature type="domain" description="Immunoglobulin" evidence="2">
    <location>
        <begin position="14"/>
        <end position="123"/>
    </location>
</feature>
<organism evidence="3 4">
    <name type="scientific">Pleuronectes platessa</name>
    <name type="common">European plaice</name>
    <dbReference type="NCBI Taxonomy" id="8262"/>
    <lineage>
        <taxon>Eukaryota</taxon>
        <taxon>Metazoa</taxon>
        <taxon>Chordata</taxon>
        <taxon>Craniata</taxon>
        <taxon>Vertebrata</taxon>
        <taxon>Euteleostomi</taxon>
        <taxon>Actinopterygii</taxon>
        <taxon>Neopterygii</taxon>
        <taxon>Teleostei</taxon>
        <taxon>Neoteleostei</taxon>
        <taxon>Acanthomorphata</taxon>
        <taxon>Carangaria</taxon>
        <taxon>Pleuronectiformes</taxon>
        <taxon>Pleuronectoidei</taxon>
        <taxon>Pleuronectidae</taxon>
        <taxon>Pleuronectes</taxon>
    </lineage>
</organism>
<keyword evidence="1" id="KW-1133">Transmembrane helix</keyword>
<reference evidence="3" key="1">
    <citation type="submission" date="2020-03" db="EMBL/GenBank/DDBJ databases">
        <authorList>
            <person name="Weist P."/>
        </authorList>
    </citation>
    <scope>NUCLEOTIDE SEQUENCE</scope>
</reference>
<name>A0A9N7Z676_PLEPL</name>
<keyword evidence="4" id="KW-1185">Reference proteome</keyword>
<accession>A0A9N7Z676</accession>
<dbReference type="Gene3D" id="2.60.40.10">
    <property type="entry name" value="Immunoglobulins"/>
    <property type="match status" value="1"/>
</dbReference>
<dbReference type="AlphaFoldDB" id="A0A9N7Z676"/>
<evidence type="ECO:0000256" key="1">
    <source>
        <dbReference type="SAM" id="Phobius"/>
    </source>
</evidence>
<feature type="transmembrane region" description="Helical" evidence="1">
    <location>
        <begin position="222"/>
        <end position="244"/>
    </location>
</feature>
<proteinExistence type="predicted"/>
<sequence>MVSGSCCLVTVHQPPVITAALGHDVILPCQLSLSPDETLVTVPVLYWVLITQDAEGHRLWKPSEIYEGRVQLLDENPNSLNKSILLKKVQWADNRKYSCKLTITTQKAKSFRCKGNKTLLTVYDAMTFNLTAHNDSLLRCEINVTREPGFVLSIVNNGSKTQSVDSAPGVPVVARPYVTLSVTISLRGGGKYECQLHLNKDLITKSIFHLPLPGVVEYPEPWVLYAALLLVPVPFLLVLVPALLCRC</sequence>
<dbReference type="InterPro" id="IPR013106">
    <property type="entry name" value="Ig_V-set"/>
</dbReference>
<dbReference type="InterPro" id="IPR036179">
    <property type="entry name" value="Ig-like_dom_sf"/>
</dbReference>
<gene>
    <name evidence="3" type="ORF">PLEPLA_LOCUS40525</name>
</gene>
<evidence type="ECO:0000313" key="4">
    <source>
        <dbReference type="Proteomes" id="UP001153269"/>
    </source>
</evidence>
<comment type="caution">
    <text evidence="3">The sequence shown here is derived from an EMBL/GenBank/DDBJ whole genome shotgun (WGS) entry which is preliminary data.</text>
</comment>